<evidence type="ECO:0008006" key="3">
    <source>
        <dbReference type="Google" id="ProtNLM"/>
    </source>
</evidence>
<protein>
    <recommendedName>
        <fullName evidence="3">Transport and Golgi organization protein 2 homolog</fullName>
    </recommendedName>
</protein>
<dbReference type="Proteomes" id="UP000327013">
    <property type="component" value="Chromosome 2"/>
</dbReference>
<reference evidence="1 2" key="1">
    <citation type="submission" date="2019-06" db="EMBL/GenBank/DDBJ databases">
        <title>A chromosomal-level reference genome of Carpinus fangiana (Coryloideae, Betulaceae).</title>
        <authorList>
            <person name="Yang X."/>
            <person name="Wang Z."/>
            <person name="Zhang L."/>
            <person name="Hao G."/>
            <person name="Liu J."/>
            <person name="Yang Y."/>
        </authorList>
    </citation>
    <scope>NUCLEOTIDE SEQUENCE [LARGE SCALE GENOMIC DNA]</scope>
    <source>
        <strain evidence="1">Cfa_2016G</strain>
        <tissue evidence="1">Leaf</tissue>
    </source>
</reference>
<sequence length="356" mass="41169">MDQEIYFLKKKKKKKRIKLQIRPCSDVVHQDGKLYSVSSGVEGRRGRWSRSTRETKEPKFLGSKSYATKLTMCIAVFLWRAHPLYPFILLLNRDEYHSRSTRPLGWWEGDEILGGRDEVAGGTWLACSRDGRMAFLTNVREVQSLPEAKSRGDLPVRFLQSKKRPAEFAEEMVKEADQYNGFNLILTDLCSKTMVYVTNRAKEGNNLVTEVESGIHVLTNARLDSPWPKAQRLGDNFRELLDEHGEKELPMKEMVEKLMVDTFKEDESMLPHIYPPEREYHLSSIFVETHTTPIGRYGTRSTSAVFVNAIGEVEFYERHLENELWKEETVTYQIEETDQVIGENMASPIKSLQQII</sequence>
<keyword evidence="2" id="KW-1185">Reference proteome</keyword>
<name>A0A5N6QP22_9ROSI</name>
<organism evidence="1 2">
    <name type="scientific">Carpinus fangiana</name>
    <dbReference type="NCBI Taxonomy" id="176857"/>
    <lineage>
        <taxon>Eukaryota</taxon>
        <taxon>Viridiplantae</taxon>
        <taxon>Streptophyta</taxon>
        <taxon>Embryophyta</taxon>
        <taxon>Tracheophyta</taxon>
        <taxon>Spermatophyta</taxon>
        <taxon>Magnoliopsida</taxon>
        <taxon>eudicotyledons</taxon>
        <taxon>Gunneridae</taxon>
        <taxon>Pentapetalae</taxon>
        <taxon>rosids</taxon>
        <taxon>fabids</taxon>
        <taxon>Fagales</taxon>
        <taxon>Betulaceae</taxon>
        <taxon>Carpinus</taxon>
    </lineage>
</organism>
<accession>A0A5N6QP22</accession>
<proteinExistence type="predicted"/>
<gene>
    <name evidence="1" type="ORF">FH972_005361</name>
</gene>
<dbReference type="PANTHER" id="PTHR17985">
    <property type="entry name" value="SER/THR-RICH PROTEIN T10 IN DGCR REGION"/>
    <property type="match status" value="1"/>
</dbReference>
<evidence type="ECO:0000313" key="1">
    <source>
        <dbReference type="EMBL" id="KAE8008891.1"/>
    </source>
</evidence>
<dbReference type="EMBL" id="CM017322">
    <property type="protein sequence ID" value="KAE8008891.1"/>
    <property type="molecule type" value="Genomic_DNA"/>
</dbReference>
<dbReference type="PANTHER" id="PTHR17985:SF16">
    <property type="entry name" value="TRANSPORT_GOLGI ORGANIZATION-LIKE PROTEIN (DUF833)"/>
    <property type="match status" value="1"/>
</dbReference>
<dbReference type="InterPro" id="IPR008551">
    <property type="entry name" value="TANGO2"/>
</dbReference>
<dbReference type="Pfam" id="PF05742">
    <property type="entry name" value="TANGO2"/>
    <property type="match status" value="1"/>
</dbReference>
<dbReference type="AlphaFoldDB" id="A0A5N6QP22"/>
<evidence type="ECO:0000313" key="2">
    <source>
        <dbReference type="Proteomes" id="UP000327013"/>
    </source>
</evidence>
<dbReference type="OrthoDB" id="191601at2759"/>